<evidence type="ECO:0000313" key="15">
    <source>
        <dbReference type="EMBL" id="GAA4950113.1"/>
    </source>
</evidence>
<dbReference type="Pfam" id="PF07715">
    <property type="entry name" value="Plug"/>
    <property type="match status" value="1"/>
</dbReference>
<dbReference type="Proteomes" id="UP001409585">
    <property type="component" value="Unassembled WGS sequence"/>
</dbReference>
<keyword evidence="8 12" id="KW-0798">TonB box</keyword>
<dbReference type="PROSITE" id="PS52016">
    <property type="entry name" value="TONB_DEPENDENT_REC_3"/>
    <property type="match status" value="1"/>
</dbReference>
<keyword evidence="5 11" id="KW-0812">Transmembrane</keyword>
<evidence type="ECO:0000259" key="14">
    <source>
        <dbReference type="Pfam" id="PF07715"/>
    </source>
</evidence>
<dbReference type="PANTHER" id="PTHR32552:SF81">
    <property type="entry name" value="TONB-DEPENDENT OUTER MEMBRANE RECEPTOR"/>
    <property type="match status" value="1"/>
</dbReference>
<keyword evidence="15" id="KW-0675">Receptor</keyword>
<accession>A0AAV3U5W0</accession>
<feature type="domain" description="TonB-dependent receptor-like beta-barrel" evidence="13">
    <location>
        <begin position="302"/>
        <end position="726"/>
    </location>
</feature>
<evidence type="ECO:0000259" key="13">
    <source>
        <dbReference type="Pfam" id="PF00593"/>
    </source>
</evidence>
<evidence type="ECO:0000256" key="8">
    <source>
        <dbReference type="ARBA" id="ARBA00023077"/>
    </source>
</evidence>
<dbReference type="SUPFAM" id="SSF56935">
    <property type="entry name" value="Porins"/>
    <property type="match status" value="1"/>
</dbReference>
<proteinExistence type="inferred from homology"/>
<keyword evidence="9 11" id="KW-0472">Membrane</keyword>
<keyword evidence="16" id="KW-1185">Reference proteome</keyword>
<organism evidence="15 16">
    <name type="scientific">Halioxenophilus aromaticivorans</name>
    <dbReference type="NCBI Taxonomy" id="1306992"/>
    <lineage>
        <taxon>Bacteria</taxon>
        <taxon>Pseudomonadati</taxon>
        <taxon>Pseudomonadota</taxon>
        <taxon>Gammaproteobacteria</taxon>
        <taxon>Alteromonadales</taxon>
        <taxon>Alteromonadaceae</taxon>
        <taxon>Halioxenophilus</taxon>
    </lineage>
</organism>
<dbReference type="CDD" id="cd01347">
    <property type="entry name" value="ligand_gated_channel"/>
    <property type="match status" value="1"/>
</dbReference>
<evidence type="ECO:0000256" key="7">
    <source>
        <dbReference type="ARBA" id="ARBA00023065"/>
    </source>
</evidence>
<evidence type="ECO:0000256" key="4">
    <source>
        <dbReference type="ARBA" id="ARBA00022496"/>
    </source>
</evidence>
<dbReference type="AlphaFoldDB" id="A0AAV3U5W0"/>
<dbReference type="EMBL" id="BAABLX010000028">
    <property type="protein sequence ID" value="GAA4950113.1"/>
    <property type="molecule type" value="Genomic_DNA"/>
</dbReference>
<comment type="subcellular location">
    <subcellularLocation>
        <location evidence="1 11">Cell outer membrane</location>
        <topology evidence="1 11">Multi-pass membrane protein</topology>
    </subcellularLocation>
</comment>
<feature type="domain" description="TonB-dependent receptor plug" evidence="14">
    <location>
        <begin position="63"/>
        <end position="175"/>
    </location>
</feature>
<evidence type="ECO:0000256" key="1">
    <source>
        <dbReference type="ARBA" id="ARBA00004571"/>
    </source>
</evidence>
<dbReference type="InterPro" id="IPR000531">
    <property type="entry name" value="Beta-barrel_TonB"/>
</dbReference>
<protein>
    <submittedName>
        <fullName evidence="15">TonB-dependent receptor</fullName>
    </submittedName>
</protein>
<reference evidence="16" key="1">
    <citation type="journal article" date="2019" name="Int. J. Syst. Evol. Microbiol.">
        <title>The Global Catalogue of Microorganisms (GCM) 10K type strain sequencing project: providing services to taxonomists for standard genome sequencing and annotation.</title>
        <authorList>
            <consortium name="The Broad Institute Genomics Platform"/>
            <consortium name="The Broad Institute Genome Sequencing Center for Infectious Disease"/>
            <person name="Wu L."/>
            <person name="Ma J."/>
        </authorList>
    </citation>
    <scope>NUCLEOTIDE SEQUENCE [LARGE SCALE GENOMIC DNA]</scope>
    <source>
        <strain evidence="16">JCM 19134</strain>
    </source>
</reference>
<dbReference type="InterPro" id="IPR039426">
    <property type="entry name" value="TonB-dep_rcpt-like"/>
</dbReference>
<keyword evidence="7" id="KW-0406">Ion transport</keyword>
<evidence type="ECO:0000256" key="10">
    <source>
        <dbReference type="ARBA" id="ARBA00023237"/>
    </source>
</evidence>
<comment type="caution">
    <text evidence="15">The sequence shown here is derived from an EMBL/GenBank/DDBJ whole genome shotgun (WGS) entry which is preliminary data.</text>
</comment>
<evidence type="ECO:0000256" key="6">
    <source>
        <dbReference type="ARBA" id="ARBA00023004"/>
    </source>
</evidence>
<keyword evidence="3 11" id="KW-1134">Transmembrane beta strand</keyword>
<comment type="similarity">
    <text evidence="11 12">Belongs to the TonB-dependent receptor family.</text>
</comment>
<dbReference type="PANTHER" id="PTHR32552">
    <property type="entry name" value="FERRICHROME IRON RECEPTOR-RELATED"/>
    <property type="match status" value="1"/>
</dbReference>
<name>A0AAV3U5W0_9ALTE</name>
<evidence type="ECO:0000256" key="2">
    <source>
        <dbReference type="ARBA" id="ARBA00022448"/>
    </source>
</evidence>
<keyword evidence="2 11" id="KW-0813">Transport</keyword>
<dbReference type="Pfam" id="PF00593">
    <property type="entry name" value="TonB_dep_Rec_b-barrel"/>
    <property type="match status" value="1"/>
</dbReference>
<dbReference type="InterPro" id="IPR036942">
    <property type="entry name" value="Beta-barrel_TonB_sf"/>
</dbReference>
<dbReference type="GO" id="GO:0006826">
    <property type="term" value="P:iron ion transport"/>
    <property type="evidence" value="ECO:0007669"/>
    <property type="project" value="UniProtKB-KW"/>
</dbReference>
<dbReference type="GO" id="GO:0009279">
    <property type="term" value="C:cell outer membrane"/>
    <property type="evidence" value="ECO:0007669"/>
    <property type="project" value="UniProtKB-SubCell"/>
</dbReference>
<evidence type="ECO:0000313" key="16">
    <source>
        <dbReference type="Proteomes" id="UP001409585"/>
    </source>
</evidence>
<dbReference type="Gene3D" id="2.40.170.20">
    <property type="entry name" value="TonB-dependent receptor, beta-barrel domain"/>
    <property type="match status" value="1"/>
</dbReference>
<gene>
    <name evidence="15" type="ORF">GCM10025791_33000</name>
</gene>
<evidence type="ECO:0000256" key="5">
    <source>
        <dbReference type="ARBA" id="ARBA00022692"/>
    </source>
</evidence>
<dbReference type="RefSeq" id="WP_345424824.1">
    <property type="nucleotide sequence ID" value="NZ_AP031496.1"/>
</dbReference>
<evidence type="ECO:0000256" key="12">
    <source>
        <dbReference type="RuleBase" id="RU003357"/>
    </source>
</evidence>
<evidence type="ECO:0000256" key="9">
    <source>
        <dbReference type="ARBA" id="ARBA00023136"/>
    </source>
</evidence>
<sequence>MEASHTEVRTPTARWRNKNLICTVSVPVLLACSSAWSQPGERSGVSAMMEEVTITARKVEEGLQDAPISVTAFTGDGLEARGMENIEDVGAVTPNLSYQNNAGAGGSSSVATVYIRGVGQRDFLGTIDNGVGFYIDEVYIARTVGATVDLVDVDRIEVLRGPQGTLFGRNNVGGAMAIYSKRPTDDFEGYADASFGTDNMQRFKLMVSGPITDDLKGNFSVVDASQEGYVDRPDGTDTGDDNQTAARGGLLWDGSDAFEVHLTADYSTEEENGPAFLLVESGASLASGFGAFYNNAVPGACPYPAGLTASDPACFNDQWTSDDANYGTWDNYSNTDTWGTTLRAKWFINDNLTLKSITAYRDLDSEFTRDADSSPLLVTHFYDTFETEQYSQEFQLQGSALGGDLDWIAGLYYFKEEGNNTNILDFAIANFYSSNDFTTESEAIYAQGTWHASDKLDFTLGLRYTQEDKSFDPYQYVISSNIGYNSGDLVVPPGVYTTDASEVTPMVNASYHITDELMAYATYSEGFRSGGFAQRIFPPLGYVPSFDPEYVDSYEIGLKYDSASQPLVINFAAFTMDYTDIQVASQSEGYVGLFEDNIGNAEITGFELEMKWAMTDSLFMELGTGYTDAEYTRIDIQAPLVAAITTDSEFDHVPEWTANLSLAQDFSFENGSLLTARLSGSYHTAFYNNVANTESIKTPEVDIWDLTLGWSSPSDAYTLDLGVKNLTDEQYILSGYASSSIGLESVVLDRGRQWFASARYSF</sequence>
<dbReference type="InterPro" id="IPR012910">
    <property type="entry name" value="Plug_dom"/>
</dbReference>
<keyword evidence="6" id="KW-0408">Iron</keyword>
<evidence type="ECO:0000256" key="3">
    <source>
        <dbReference type="ARBA" id="ARBA00022452"/>
    </source>
</evidence>
<keyword evidence="10 11" id="KW-0998">Cell outer membrane</keyword>
<evidence type="ECO:0000256" key="11">
    <source>
        <dbReference type="PROSITE-ProRule" id="PRU01360"/>
    </source>
</evidence>
<keyword evidence="4" id="KW-0410">Iron transport</keyword>